<evidence type="ECO:0000313" key="2">
    <source>
        <dbReference type="Proteomes" id="UP000075809"/>
    </source>
</evidence>
<dbReference type="Gene3D" id="3.60.10.10">
    <property type="entry name" value="Endonuclease/exonuclease/phosphatase"/>
    <property type="match status" value="1"/>
</dbReference>
<sequence>NCQELDSKVPEFQTDVNFDIWYLQETKLVKDTQIHSKSHSFERTDINAPSQSGAAIAVKGTIHYESLDLSFIQHASVELMGIKIYIEDFPCLIINVCKVSQNKYLSLK</sequence>
<organism evidence="1 2">
    <name type="scientific">Mycetomoellerius zeteki</name>
    <dbReference type="NCBI Taxonomy" id="64791"/>
    <lineage>
        <taxon>Eukaryota</taxon>
        <taxon>Metazoa</taxon>
        <taxon>Ecdysozoa</taxon>
        <taxon>Arthropoda</taxon>
        <taxon>Hexapoda</taxon>
        <taxon>Insecta</taxon>
        <taxon>Pterygota</taxon>
        <taxon>Neoptera</taxon>
        <taxon>Endopterygota</taxon>
        <taxon>Hymenoptera</taxon>
        <taxon>Apocrita</taxon>
        <taxon>Aculeata</taxon>
        <taxon>Formicoidea</taxon>
        <taxon>Formicidae</taxon>
        <taxon>Myrmicinae</taxon>
        <taxon>Mycetomoellerius</taxon>
    </lineage>
</organism>
<proteinExistence type="predicted"/>
<dbReference type="EMBL" id="KQ982036">
    <property type="protein sequence ID" value="KYQ60807.1"/>
    <property type="molecule type" value="Genomic_DNA"/>
</dbReference>
<protein>
    <submittedName>
        <fullName evidence="1">Uncharacterized protein</fullName>
    </submittedName>
</protein>
<accession>A0A151XKE0</accession>
<feature type="non-terminal residue" evidence="1">
    <location>
        <position position="1"/>
    </location>
</feature>
<name>A0A151XKE0_9HYME</name>
<dbReference type="AlphaFoldDB" id="A0A151XKE0"/>
<dbReference type="Proteomes" id="UP000075809">
    <property type="component" value="Unassembled WGS sequence"/>
</dbReference>
<reference evidence="1 2" key="1">
    <citation type="submission" date="2015-09" db="EMBL/GenBank/DDBJ databases">
        <title>Trachymyrmex zeteki WGS genome.</title>
        <authorList>
            <person name="Nygaard S."/>
            <person name="Hu H."/>
            <person name="Boomsma J."/>
            <person name="Zhang G."/>
        </authorList>
    </citation>
    <scope>NUCLEOTIDE SEQUENCE [LARGE SCALE GENOMIC DNA]</scope>
    <source>
        <strain evidence="1">Tzet28-1</strain>
        <tissue evidence="1">Whole body</tissue>
    </source>
</reference>
<evidence type="ECO:0000313" key="1">
    <source>
        <dbReference type="EMBL" id="KYQ60807.1"/>
    </source>
</evidence>
<keyword evidence="2" id="KW-1185">Reference proteome</keyword>
<dbReference type="InterPro" id="IPR036691">
    <property type="entry name" value="Endo/exonu/phosph_ase_sf"/>
</dbReference>
<gene>
    <name evidence="1" type="ORF">ALC60_00134</name>
</gene>